<geneLocation type="plasmid" evidence="2 3">
    <name>pl28</name>
</geneLocation>
<dbReference type="EMBL" id="CP000984">
    <property type="protein sequence ID" value="ACH94073.1"/>
    <property type="molecule type" value="Genomic_DNA"/>
</dbReference>
<reference evidence="2 3" key="1">
    <citation type="journal article" date="2008" name="PLoS Genet.">
        <title>The genome of Borrelia recurrentis, the agent of deadly louse-borne relapsing fever, is a degraded subset of tick-borne Borrelia duttonii.</title>
        <authorList>
            <person name="Lescot M."/>
            <person name="Audic S."/>
            <person name="Robert C."/>
            <person name="Nguyen T.T."/>
            <person name="Blanc G."/>
            <person name="Cutler S.J."/>
            <person name="Wincker P."/>
            <person name="Couloux A."/>
            <person name="Claverie J.-M."/>
            <person name="Raoult D."/>
            <person name="Drancourt M."/>
        </authorList>
    </citation>
    <scope>NUCLEOTIDE SEQUENCE [LARGE SCALE GENOMIC DNA]</scope>
    <source>
        <strain evidence="2 3">Ly</strain>
    </source>
</reference>
<dbReference type="Proteomes" id="UP000000611">
    <property type="component" value="Plasmid pl28"/>
</dbReference>
<dbReference type="KEGG" id="bdu:BDU_10036"/>
<dbReference type="InterPro" id="IPR007777">
    <property type="entry name" value="DUF685"/>
</dbReference>
<evidence type="ECO:0000313" key="2">
    <source>
        <dbReference type="EMBL" id="ACH94073.1"/>
    </source>
</evidence>
<proteinExistence type="predicted"/>
<name>B5RNY7_BORDL</name>
<protein>
    <submittedName>
        <fullName evidence="2">Uncharacterized conserved protein</fullName>
    </submittedName>
</protein>
<dbReference type="AlphaFoldDB" id="B5RNY7"/>
<evidence type="ECO:0000256" key="1">
    <source>
        <dbReference type="SAM" id="MobiDB-lite"/>
    </source>
</evidence>
<sequence>MKTLFTHSSKNLFLLEEYSRYKTIRMNTSKNLKDNNKGDFMTSQESPEQDTVVRHDDTIEIRNLNRRTSTDPSDLLVLDDGFSSCHAITFDDFRKELHKKTFVKGEGVNDFKQVIQSLIATELLQNTNFINQAYQKVIEKLKNNESSVMDSILGKVTSKLEYDLSQQDTLNTNTYFLGLHYSSLKKIKVQEYLTGISSSFNASSTSTVQANSYNSSSQSYRESVSMYSLLNRRYIFELGSNSRQSENEEIIIQTDSSYDNKPIYLIVKVQVMSNSTSQATKKVSIQYNSYSSTNRTIFTLASVHGGTLFENNILEGWYMQKNVGGNPLLLKL</sequence>
<accession>B5RNY7</accession>
<organism evidence="2 3">
    <name type="scientific">Borrelia duttonii (strain Ly)</name>
    <dbReference type="NCBI Taxonomy" id="412419"/>
    <lineage>
        <taxon>Bacteria</taxon>
        <taxon>Pseudomonadati</taxon>
        <taxon>Spirochaetota</taxon>
        <taxon>Spirochaetia</taxon>
        <taxon>Spirochaetales</taxon>
        <taxon>Borreliaceae</taxon>
        <taxon>Borrelia</taxon>
    </lineage>
</organism>
<feature type="region of interest" description="Disordered" evidence="1">
    <location>
        <begin position="32"/>
        <end position="51"/>
    </location>
</feature>
<gene>
    <name evidence="2" type="ordered locus">BDU_10036</name>
</gene>
<keyword evidence="3" id="KW-1185">Reference proteome</keyword>
<keyword evidence="2" id="KW-0614">Plasmid</keyword>
<evidence type="ECO:0000313" key="3">
    <source>
        <dbReference type="Proteomes" id="UP000000611"/>
    </source>
</evidence>
<dbReference type="Pfam" id="PF05085">
    <property type="entry name" value="DUF685"/>
    <property type="match status" value="1"/>
</dbReference>
<dbReference type="HOGENOM" id="CLU_090262_0_0_12"/>